<dbReference type="InterPro" id="IPR044730">
    <property type="entry name" value="RNase_H-like_dom_plant"/>
</dbReference>
<reference evidence="3" key="1">
    <citation type="submission" date="2014-07" db="EMBL/GenBank/DDBJ databases">
        <title>Identification of a novel salt tolerance gene in wild soybean by whole-genome sequencing.</title>
        <authorList>
            <person name="Lam H.-M."/>
            <person name="Qi X."/>
            <person name="Li M.-W."/>
            <person name="Liu X."/>
            <person name="Xie M."/>
            <person name="Ni M."/>
            <person name="Xu X."/>
        </authorList>
    </citation>
    <scope>NUCLEOTIDE SEQUENCE [LARGE SCALE GENOMIC DNA]</scope>
    <source>
        <tissue evidence="3">Root</tissue>
    </source>
</reference>
<dbReference type="SUPFAM" id="SSF53098">
    <property type="entry name" value="Ribonuclease H-like"/>
    <property type="match status" value="1"/>
</dbReference>
<dbReference type="Proteomes" id="UP000053555">
    <property type="component" value="Unassembled WGS sequence"/>
</dbReference>
<dbReference type="InterPro" id="IPR052929">
    <property type="entry name" value="RNase_H-like_EbsB-rel"/>
</dbReference>
<dbReference type="AlphaFoldDB" id="A0A0B2QNQ2"/>
<protein>
    <submittedName>
        <fullName evidence="3">Uncharacterized protein</fullName>
    </submittedName>
</protein>
<dbReference type="PANTHER" id="PTHR47074">
    <property type="entry name" value="BNAC02G40300D PROTEIN"/>
    <property type="match status" value="1"/>
</dbReference>
<dbReference type="GO" id="GO:0003676">
    <property type="term" value="F:nucleic acid binding"/>
    <property type="evidence" value="ECO:0007669"/>
    <property type="project" value="InterPro"/>
</dbReference>
<dbReference type="InterPro" id="IPR036397">
    <property type="entry name" value="RNaseH_sf"/>
</dbReference>
<name>A0A0B2QNQ2_GLYSO</name>
<feature type="domain" description="RNase H type-1" evidence="1">
    <location>
        <begin position="352"/>
        <end position="427"/>
    </location>
</feature>
<gene>
    <name evidence="3" type="ORF">glysoja_024827</name>
</gene>
<proteinExistence type="predicted"/>
<evidence type="ECO:0000259" key="2">
    <source>
        <dbReference type="Pfam" id="PF13966"/>
    </source>
</evidence>
<evidence type="ECO:0000259" key="1">
    <source>
        <dbReference type="Pfam" id="PF13456"/>
    </source>
</evidence>
<dbReference type="InterPro" id="IPR026960">
    <property type="entry name" value="RVT-Znf"/>
</dbReference>
<dbReference type="Gene3D" id="3.30.420.10">
    <property type="entry name" value="Ribonuclease H-like superfamily/Ribonuclease H"/>
    <property type="match status" value="1"/>
</dbReference>
<feature type="domain" description="Reverse transcriptase zinc-binding" evidence="2">
    <location>
        <begin position="133"/>
        <end position="215"/>
    </location>
</feature>
<accession>A0A0B2QNQ2</accession>
<dbReference type="Pfam" id="PF13966">
    <property type="entry name" value="zf-RVT"/>
    <property type="match status" value="1"/>
</dbReference>
<dbReference type="GO" id="GO:0004523">
    <property type="term" value="F:RNA-DNA hybrid ribonuclease activity"/>
    <property type="evidence" value="ECO:0007669"/>
    <property type="project" value="InterPro"/>
</dbReference>
<evidence type="ECO:0000313" key="3">
    <source>
        <dbReference type="EMBL" id="KHN21327.1"/>
    </source>
</evidence>
<dbReference type="Pfam" id="PF13456">
    <property type="entry name" value="RVT_3"/>
    <property type="match status" value="1"/>
</dbReference>
<dbReference type="PANTHER" id="PTHR47074:SF75">
    <property type="entry name" value="RNASE H TYPE-1 DOMAIN-CONTAINING PROTEIN"/>
    <property type="match status" value="1"/>
</dbReference>
<dbReference type="InterPro" id="IPR002156">
    <property type="entry name" value="RNaseH_domain"/>
</dbReference>
<dbReference type="InterPro" id="IPR012337">
    <property type="entry name" value="RNaseH-like_sf"/>
</dbReference>
<dbReference type="CDD" id="cd06222">
    <property type="entry name" value="RNase_H_like"/>
    <property type="match status" value="1"/>
</dbReference>
<sequence length="455" mass="51229">MTKKLITVAWRNLCRPKAEGGIGIRSIYAINKASMIKLAFDFVAKDEQWAIMLRARVLRNGKPPIVSYLELPDQLALQATVNLFIQNSSWVILNVIQQNHPALVQHIRETVIPLEKREDTMILDHSTNGRLNLKETYKHVCHSNQPLPLFKRIWYPQIPPSASSLIWRIIHNKLPSQGALRNKGFFIVSMCSLCGSSYETSDHLIYQFPFVVGLWNWLGGISYCHIYTSSILSILSSGKTSGSAQVVDIFLAVEIFTIWVIWYSRNQICFCNQIITVQQATSIVSSKVNITSNSTKAVMGPSVSELLILKHLGINGHPRKFIRIKEVIWRPPKSGWIIYNSDGSAHGYPVMGAIRAIELADRFGWSNLWLESDSALVVQSFAGVSLMHCSLRNRWLNCTAVTKSFCFVVGHIYREGNVCADTLASKATSMAGFCWWKSTPSFLVAELNRNRIGLT</sequence>
<organism evidence="3">
    <name type="scientific">Glycine soja</name>
    <name type="common">Wild soybean</name>
    <dbReference type="NCBI Taxonomy" id="3848"/>
    <lineage>
        <taxon>Eukaryota</taxon>
        <taxon>Viridiplantae</taxon>
        <taxon>Streptophyta</taxon>
        <taxon>Embryophyta</taxon>
        <taxon>Tracheophyta</taxon>
        <taxon>Spermatophyta</taxon>
        <taxon>Magnoliopsida</taxon>
        <taxon>eudicotyledons</taxon>
        <taxon>Gunneridae</taxon>
        <taxon>Pentapetalae</taxon>
        <taxon>rosids</taxon>
        <taxon>fabids</taxon>
        <taxon>Fabales</taxon>
        <taxon>Fabaceae</taxon>
        <taxon>Papilionoideae</taxon>
        <taxon>50 kb inversion clade</taxon>
        <taxon>NPAAA clade</taxon>
        <taxon>indigoferoid/millettioid clade</taxon>
        <taxon>Phaseoleae</taxon>
        <taxon>Glycine</taxon>
        <taxon>Glycine subgen. Soja</taxon>
    </lineage>
</organism>
<dbReference type="EMBL" id="KN657976">
    <property type="protein sequence ID" value="KHN21327.1"/>
    <property type="molecule type" value="Genomic_DNA"/>
</dbReference>